<protein>
    <submittedName>
        <fullName evidence="3">DNA/RNA non-specific endonuclease</fullName>
    </submittedName>
</protein>
<dbReference type="Pfam" id="PF01223">
    <property type="entry name" value="Endonuclease_NS"/>
    <property type="match status" value="1"/>
</dbReference>
<dbReference type="InterPro" id="IPR001604">
    <property type="entry name" value="Endo_G_ENPP1-like_dom"/>
</dbReference>
<accession>A0A7X2MFE1</accession>
<name>A0A7X2MFE1_9LACO</name>
<feature type="signal peptide" evidence="1">
    <location>
        <begin position="1"/>
        <end position="20"/>
    </location>
</feature>
<dbReference type="Proteomes" id="UP000467635">
    <property type="component" value="Unassembled WGS sequence"/>
</dbReference>
<gene>
    <name evidence="3" type="ORF">GKC33_07515</name>
</gene>
<dbReference type="Gene3D" id="3.40.570.10">
    <property type="entry name" value="Extracellular Endonuclease, subunit A"/>
    <property type="match status" value="1"/>
</dbReference>
<keyword evidence="3" id="KW-0540">Nuclease</keyword>
<dbReference type="InterPro" id="IPR044929">
    <property type="entry name" value="DNA/RNA_non-sp_Endonuclease_sf"/>
</dbReference>
<evidence type="ECO:0000313" key="4">
    <source>
        <dbReference type="Proteomes" id="UP000467635"/>
    </source>
</evidence>
<proteinExistence type="predicted"/>
<feature type="domain" description="DNA/RNA non-specific endonuclease/pyrophosphatase/phosphodiesterase" evidence="2">
    <location>
        <begin position="104"/>
        <end position="277"/>
    </location>
</feature>
<reference evidence="3 4" key="1">
    <citation type="submission" date="2019-11" db="EMBL/GenBank/DDBJ databases">
        <title>Draft Genome Sequence of Plant Growth-Promoting Rhizosphere-Associated Bacteria.</title>
        <authorList>
            <person name="Vasilyev I.Y."/>
            <person name="Radchenko V."/>
            <person name="Ilnitskaya E.V."/>
        </authorList>
    </citation>
    <scope>NUCLEOTIDE SEQUENCE [LARGE SCALE GENOMIC DNA]</scope>
    <source>
        <strain evidence="3 4">VRA_01-1sq_f</strain>
    </source>
</reference>
<evidence type="ECO:0000313" key="3">
    <source>
        <dbReference type="EMBL" id="MSE08555.1"/>
    </source>
</evidence>
<organism evidence="3 4">
    <name type="scientific">Ligilactobacillus salivarius</name>
    <dbReference type="NCBI Taxonomy" id="1624"/>
    <lineage>
        <taxon>Bacteria</taxon>
        <taxon>Bacillati</taxon>
        <taxon>Bacillota</taxon>
        <taxon>Bacilli</taxon>
        <taxon>Lactobacillales</taxon>
        <taxon>Lactobacillaceae</taxon>
        <taxon>Ligilactobacillus</taxon>
    </lineage>
</organism>
<dbReference type="GO" id="GO:0046872">
    <property type="term" value="F:metal ion binding"/>
    <property type="evidence" value="ECO:0007669"/>
    <property type="project" value="InterPro"/>
</dbReference>
<dbReference type="GO" id="GO:0016787">
    <property type="term" value="F:hydrolase activity"/>
    <property type="evidence" value="ECO:0007669"/>
    <property type="project" value="InterPro"/>
</dbReference>
<dbReference type="AlphaFoldDB" id="A0A7X2MFE1"/>
<comment type="caution">
    <text evidence="3">The sequence shown here is derived from an EMBL/GenBank/DDBJ whole genome shotgun (WGS) entry which is preliminary data.</text>
</comment>
<feature type="chain" id="PRO_5039280169" evidence="1">
    <location>
        <begin position="21"/>
        <end position="280"/>
    </location>
</feature>
<evidence type="ECO:0000256" key="1">
    <source>
        <dbReference type="SAM" id="SignalP"/>
    </source>
</evidence>
<dbReference type="EMBL" id="WKKX01000325">
    <property type="protein sequence ID" value="MSE08555.1"/>
    <property type="molecule type" value="Genomic_DNA"/>
</dbReference>
<keyword evidence="3" id="KW-0255">Endonuclease</keyword>
<sequence length="280" mass="30364">MKIGKLLVVGALATALSGCSQPVNDNYVTTANHTKISKIIKSKLTAKNKQNVSDTPSKQLASSVLSENVVSNLGGKNSLKFNGHGAFIVNDNHTSLNAKVNAAPYAQNQVDNLGRATVGNALLNKTSRQYRNRQETGNGATNWKPAGFKQILHLSGKYNHAYDRGHLLGYALVGNIRGFDASESNKANIATQTAWANEARESNSTGQNYYEGLVRKALDKNKTVRYRVTNLYTGNNVVPSGTHLEAKSKDGSLEFNVFVPNVQNGILIDYQTGNVTVQKR</sequence>
<keyword evidence="1" id="KW-0732">Signal</keyword>
<dbReference type="SMART" id="SM00892">
    <property type="entry name" value="Endonuclease_NS"/>
    <property type="match status" value="1"/>
</dbReference>
<keyword evidence="3" id="KW-0378">Hydrolase</keyword>
<dbReference type="GO" id="GO:0004519">
    <property type="term" value="F:endonuclease activity"/>
    <property type="evidence" value="ECO:0007669"/>
    <property type="project" value="UniProtKB-KW"/>
</dbReference>
<dbReference type="GO" id="GO:0003676">
    <property type="term" value="F:nucleic acid binding"/>
    <property type="evidence" value="ECO:0007669"/>
    <property type="project" value="InterPro"/>
</dbReference>
<dbReference type="PROSITE" id="PS51257">
    <property type="entry name" value="PROKAR_LIPOPROTEIN"/>
    <property type="match status" value="1"/>
</dbReference>
<evidence type="ECO:0000259" key="2">
    <source>
        <dbReference type="SMART" id="SM00892"/>
    </source>
</evidence>